<feature type="transmembrane region" description="Helical" evidence="7">
    <location>
        <begin position="811"/>
        <end position="830"/>
    </location>
</feature>
<dbReference type="PATRIC" id="fig|455632.4.peg.3348"/>
<dbReference type="EMBL" id="AP009493">
    <property type="protein sequence ID" value="BAG20101.1"/>
    <property type="molecule type" value="Genomic_DNA"/>
</dbReference>
<evidence type="ECO:0000259" key="8">
    <source>
        <dbReference type="Pfam" id="PF02687"/>
    </source>
</evidence>
<sequence length="845" mass="86687">MLTFTLKSLLSRKLRLVLSGLAVVLAVMFVSGSMVIKDTLNRSIDAQFTGAYADIDLHAALKPAVEAEGETAVVPPVDAAAVERASRVDGVAEARGLVLTEGARVIGKDGKVVPGTGGPRYGESWRGESGLIKLRSGHGPRAADEVAVNAGLAEKAGIEVGDRVGVLTNEPRQTFVVAGVFGYSGDRDSIGGEQTVAFTDPVAQRLMLGRADRFSGIEVTLADGAAAGTVRAALGKQLGGGYDVLTGKELAKKASDKSRGMLDMMGMLLLGFAGVAVFVGVFLIVNTFSIIIAQRMRELALLRALGASRKQMINSVLVESFVVGLVSSVLGLAAGVGIGALGADMMASSTDGLQVAGLGVPVEAVVTSFAVGILVTMLSALFPAVRASKVAPIAVIRAAAAPQGRHRGQTWTGGIMLGLGALLLAAGLFGSGGASLIIPGVLLAFVGVSLLTPLFSKPSVQVLGAVFARSTPGSLGRANSARNPRRTAITASAMMIGVALVTAISTVAVSAENSVAGDIKRDLKAELVAMGEAGSASSASIAPAALAEIAEVPGVRNVAAATMDTAKIGKENQAVASWQDWAKAREVLGLKRVDGNIDTLPAGAVIVNESTAESRDAKVGDRIEVQLQRGDSHTYRVAGVFADSTLSNGMVVPWADAEAGFRSKQPSQAYFQLAGGADESQVRSQIETRLKGSPEVTVQTRADVIEMFSGGFAMMLTIVQALLGVAMLIAVLGIVNTLALSVLERTREMGTLRAIGLSRGQTMRMIMTESVVISLFGAVLGVVVGGALGLAVARGMEDQGVSQLSLPWGQMLAYVVGAAVVGVIASIAPARRGARLNVLAAISHG</sequence>
<feature type="transmembrane region" description="Helical" evidence="7">
    <location>
        <begin position="436"/>
        <end position="455"/>
    </location>
</feature>
<dbReference type="Pfam" id="PF12704">
    <property type="entry name" value="MacB_PCD"/>
    <property type="match status" value="2"/>
</dbReference>
<dbReference type="eggNOG" id="COG3127">
    <property type="taxonomic scope" value="Bacteria"/>
</dbReference>
<keyword evidence="5 7" id="KW-0472">Membrane</keyword>
<feature type="transmembrane region" description="Helical" evidence="7">
    <location>
        <begin position="487"/>
        <end position="511"/>
    </location>
</feature>
<evidence type="ECO:0000256" key="1">
    <source>
        <dbReference type="ARBA" id="ARBA00004651"/>
    </source>
</evidence>
<evidence type="ECO:0000313" key="10">
    <source>
        <dbReference type="EMBL" id="BAG20101.1"/>
    </source>
</evidence>
<feature type="transmembrane region" description="Helical" evidence="7">
    <location>
        <begin position="411"/>
        <end position="430"/>
    </location>
</feature>
<dbReference type="InterPro" id="IPR050250">
    <property type="entry name" value="Macrolide_Exporter_MacB"/>
</dbReference>
<dbReference type="AlphaFoldDB" id="B1VL73"/>
<dbReference type="InterPro" id="IPR025857">
    <property type="entry name" value="MacB_PCD"/>
</dbReference>
<feature type="transmembrane region" description="Helical" evidence="7">
    <location>
        <begin position="771"/>
        <end position="791"/>
    </location>
</feature>
<feature type="domain" description="ABC3 transporter permease C-terminal" evidence="8">
    <location>
        <begin position="722"/>
        <end position="837"/>
    </location>
</feature>
<evidence type="ECO:0000256" key="4">
    <source>
        <dbReference type="ARBA" id="ARBA00022989"/>
    </source>
</evidence>
<proteinExistence type="inferred from homology"/>
<keyword evidence="3 7" id="KW-0812">Transmembrane</keyword>
<feature type="transmembrane region" description="Helical" evidence="7">
    <location>
        <begin position="264"/>
        <end position="292"/>
    </location>
</feature>
<dbReference type="GO" id="GO:0005886">
    <property type="term" value="C:plasma membrane"/>
    <property type="evidence" value="ECO:0007669"/>
    <property type="project" value="UniProtKB-SubCell"/>
</dbReference>
<accession>B1VL73</accession>
<comment type="subcellular location">
    <subcellularLocation>
        <location evidence="1">Cell membrane</location>
        <topology evidence="1">Multi-pass membrane protein</topology>
    </subcellularLocation>
</comment>
<evidence type="ECO:0000259" key="9">
    <source>
        <dbReference type="Pfam" id="PF12704"/>
    </source>
</evidence>
<comment type="similarity">
    <text evidence="6">Belongs to the ABC-4 integral membrane protein family.</text>
</comment>
<name>B1VL73_STRGG</name>
<dbReference type="HOGENOM" id="CLU_012341_1_0_11"/>
<dbReference type="InterPro" id="IPR003838">
    <property type="entry name" value="ABC3_permease_C"/>
</dbReference>
<dbReference type="GO" id="GO:0022857">
    <property type="term" value="F:transmembrane transporter activity"/>
    <property type="evidence" value="ECO:0007669"/>
    <property type="project" value="TreeGrafter"/>
</dbReference>
<gene>
    <name evidence="10" type="ordered locus">SGR_3272</name>
</gene>
<evidence type="ECO:0000313" key="11">
    <source>
        <dbReference type="Proteomes" id="UP000001685"/>
    </source>
</evidence>
<dbReference type="Pfam" id="PF02687">
    <property type="entry name" value="FtsX"/>
    <property type="match status" value="2"/>
</dbReference>
<evidence type="ECO:0000256" key="3">
    <source>
        <dbReference type="ARBA" id="ARBA00022692"/>
    </source>
</evidence>
<reference evidence="11" key="1">
    <citation type="journal article" date="2008" name="J. Bacteriol.">
        <title>Genome sequence of the streptomycin-producing microorganism Streptomyces griseus IFO 13350.</title>
        <authorList>
            <person name="Ohnishi Y."/>
            <person name="Ishikawa J."/>
            <person name="Hara H."/>
            <person name="Suzuki H."/>
            <person name="Ikenoya M."/>
            <person name="Ikeda H."/>
            <person name="Yamashita A."/>
            <person name="Hattori M."/>
            <person name="Horinouchi S."/>
        </authorList>
    </citation>
    <scope>NUCLEOTIDE SEQUENCE [LARGE SCALE GENOMIC DNA]</scope>
    <source>
        <strain evidence="11">JCM 4626 / NBRC 13350</strain>
    </source>
</reference>
<feature type="domain" description="ABC3 transporter permease C-terminal" evidence="8">
    <location>
        <begin position="272"/>
        <end position="391"/>
    </location>
</feature>
<protein>
    <submittedName>
        <fullName evidence="10">ABC transporter permease protein</fullName>
    </submittedName>
</protein>
<dbReference type="Proteomes" id="UP000001685">
    <property type="component" value="Chromosome"/>
</dbReference>
<evidence type="ECO:0000256" key="6">
    <source>
        <dbReference type="ARBA" id="ARBA00038076"/>
    </source>
</evidence>
<organism evidence="10 11">
    <name type="scientific">Streptomyces griseus subsp. griseus (strain JCM 4626 / CBS 651.72 / NBRC 13350 / KCC S-0626 / ISP 5235)</name>
    <dbReference type="NCBI Taxonomy" id="455632"/>
    <lineage>
        <taxon>Bacteria</taxon>
        <taxon>Bacillati</taxon>
        <taxon>Actinomycetota</taxon>
        <taxon>Actinomycetes</taxon>
        <taxon>Kitasatosporales</taxon>
        <taxon>Streptomycetaceae</taxon>
        <taxon>Streptomyces</taxon>
    </lineage>
</organism>
<dbReference type="KEGG" id="sgr:SGR_3272"/>
<dbReference type="PANTHER" id="PTHR30572:SF4">
    <property type="entry name" value="ABC TRANSPORTER PERMEASE YTRF"/>
    <property type="match status" value="1"/>
</dbReference>
<keyword evidence="4 7" id="KW-1133">Transmembrane helix</keyword>
<feature type="transmembrane region" description="Helical" evidence="7">
    <location>
        <begin position="358"/>
        <end position="382"/>
    </location>
</feature>
<feature type="domain" description="MacB-like periplasmic core" evidence="9">
    <location>
        <begin position="18"/>
        <end position="235"/>
    </location>
</feature>
<evidence type="ECO:0000256" key="2">
    <source>
        <dbReference type="ARBA" id="ARBA00022475"/>
    </source>
</evidence>
<evidence type="ECO:0000256" key="5">
    <source>
        <dbReference type="ARBA" id="ARBA00023136"/>
    </source>
</evidence>
<keyword evidence="2" id="KW-1003">Cell membrane</keyword>
<evidence type="ECO:0000256" key="7">
    <source>
        <dbReference type="SAM" id="Phobius"/>
    </source>
</evidence>
<feature type="transmembrane region" description="Helical" evidence="7">
    <location>
        <begin position="712"/>
        <end position="743"/>
    </location>
</feature>
<feature type="domain" description="MacB-like periplasmic core" evidence="9">
    <location>
        <begin position="487"/>
        <end position="688"/>
    </location>
</feature>
<feature type="transmembrane region" description="Helical" evidence="7">
    <location>
        <begin position="313"/>
        <end position="338"/>
    </location>
</feature>
<dbReference type="PANTHER" id="PTHR30572">
    <property type="entry name" value="MEMBRANE COMPONENT OF TRANSPORTER-RELATED"/>
    <property type="match status" value="1"/>
</dbReference>
<dbReference type="RefSeq" id="WP_012379769.1">
    <property type="nucleotide sequence ID" value="NC_010572.1"/>
</dbReference>